<name>A0A0U5L586_9GAMM</name>
<evidence type="ECO:0000313" key="1">
    <source>
        <dbReference type="EMBL" id="CUU25977.1"/>
    </source>
</evidence>
<gene>
    <name evidence="1" type="ORF">EM595_p0279</name>
</gene>
<organism evidence="1 2">
    <name type="scientific">Duffyella gerundensis</name>
    <dbReference type="NCBI Taxonomy" id="1619313"/>
    <lineage>
        <taxon>Bacteria</taxon>
        <taxon>Pseudomonadati</taxon>
        <taxon>Pseudomonadota</taxon>
        <taxon>Gammaproteobacteria</taxon>
        <taxon>Enterobacterales</taxon>
        <taxon>Erwiniaceae</taxon>
        <taxon>Duffyella</taxon>
    </lineage>
</organism>
<proteinExistence type="predicted"/>
<dbReference type="KEGG" id="ege:EM595_p0279"/>
<dbReference type="AlphaFoldDB" id="A0A0U5L586"/>
<dbReference type="PATRIC" id="fig|1619313.3.peg.3895"/>
<keyword evidence="2" id="KW-1185">Reference proteome</keyword>
<reference evidence="2" key="1">
    <citation type="submission" date="2015-11" db="EMBL/GenBank/DDBJ databases">
        <authorList>
            <person name="Blom J."/>
        </authorList>
    </citation>
    <scope>NUCLEOTIDE SEQUENCE [LARGE SCALE GENOMIC DNA]</scope>
    <source>
        <plasmid evidence="2">pEM01</plasmid>
    </source>
</reference>
<sequence>MRRGAFPAGKMRKWFLFAQSVNSVTRQVHEQSGNAACVGR</sequence>
<dbReference type="Proteomes" id="UP000059419">
    <property type="component" value="Plasmid pEM01"/>
</dbReference>
<dbReference type="EMBL" id="LN907828">
    <property type="protein sequence ID" value="CUU25977.1"/>
    <property type="molecule type" value="Genomic_DNA"/>
</dbReference>
<accession>A0A0U5L586</accession>
<protein>
    <submittedName>
        <fullName evidence="1">Uncharacterized protein</fullName>
    </submittedName>
</protein>
<evidence type="ECO:0000313" key="2">
    <source>
        <dbReference type="Proteomes" id="UP000059419"/>
    </source>
</evidence>
<geneLocation type="plasmid" evidence="2">
    <name>pEM01</name>
</geneLocation>